<name>A0A2W7SBC5_9BACT</name>
<evidence type="ECO:0000313" key="3">
    <source>
        <dbReference type="Proteomes" id="UP000249115"/>
    </source>
</evidence>
<dbReference type="EMBL" id="VORV01000005">
    <property type="protein sequence ID" value="TXD77991.1"/>
    <property type="molecule type" value="Genomic_DNA"/>
</dbReference>
<dbReference type="AlphaFoldDB" id="A0A2W7SBC5"/>
<proteinExistence type="predicted"/>
<comment type="caution">
    <text evidence="1">The sequence shown here is derived from an EMBL/GenBank/DDBJ whole genome shotgun (WGS) entry which is preliminary data.</text>
</comment>
<reference evidence="1 3" key="1">
    <citation type="submission" date="2018-06" db="EMBL/GenBank/DDBJ databases">
        <title>Genomic Encyclopedia of Archaeal and Bacterial Type Strains, Phase II (KMG-II): from individual species to whole genera.</title>
        <authorList>
            <person name="Goeker M."/>
        </authorList>
    </citation>
    <scope>NUCLEOTIDE SEQUENCE [LARGE SCALE GENOMIC DNA]</scope>
    <source>
        <strain evidence="1 3">DSM 22686</strain>
    </source>
</reference>
<reference evidence="2 4" key="2">
    <citation type="submission" date="2019-08" db="EMBL/GenBank/DDBJ databases">
        <title>Genome of Algoriphagus ratkowskyi IC026.</title>
        <authorList>
            <person name="Bowman J.P."/>
        </authorList>
    </citation>
    <scope>NUCLEOTIDE SEQUENCE [LARGE SCALE GENOMIC DNA]</scope>
    <source>
        <strain evidence="2 4">IC026</strain>
    </source>
</reference>
<dbReference type="OrthoDB" id="817030at2"/>
<dbReference type="Gene3D" id="2.120.10.30">
    <property type="entry name" value="TolB, C-terminal domain"/>
    <property type="match status" value="1"/>
</dbReference>
<evidence type="ECO:0008006" key="5">
    <source>
        <dbReference type="Google" id="ProtNLM"/>
    </source>
</evidence>
<evidence type="ECO:0000313" key="2">
    <source>
        <dbReference type="EMBL" id="TXD77991.1"/>
    </source>
</evidence>
<evidence type="ECO:0000313" key="4">
    <source>
        <dbReference type="Proteomes" id="UP000321927"/>
    </source>
</evidence>
<dbReference type="RefSeq" id="WP_086499970.1">
    <property type="nucleotide sequence ID" value="NZ_MSSV01000004.1"/>
</dbReference>
<organism evidence="1 3">
    <name type="scientific">Algoriphagus ratkowskyi</name>
    <dbReference type="NCBI Taxonomy" id="57028"/>
    <lineage>
        <taxon>Bacteria</taxon>
        <taxon>Pseudomonadati</taxon>
        <taxon>Bacteroidota</taxon>
        <taxon>Cytophagia</taxon>
        <taxon>Cytophagales</taxon>
        <taxon>Cyclobacteriaceae</taxon>
        <taxon>Algoriphagus</taxon>
    </lineage>
</organism>
<dbReference type="EMBL" id="QKZU01000002">
    <property type="protein sequence ID" value="PZX60165.1"/>
    <property type="molecule type" value="Genomic_DNA"/>
</dbReference>
<evidence type="ECO:0000313" key="1">
    <source>
        <dbReference type="EMBL" id="PZX60165.1"/>
    </source>
</evidence>
<dbReference type="InterPro" id="IPR011042">
    <property type="entry name" value="6-blade_b-propeller_TolB-like"/>
</dbReference>
<keyword evidence="4" id="KW-1185">Reference proteome</keyword>
<accession>A0A2W7SBC5</accession>
<dbReference type="Proteomes" id="UP000249115">
    <property type="component" value="Unassembled WGS sequence"/>
</dbReference>
<sequence>MKIQVLSLFLLIFIVSCQTKNNQAENSTNELSSYKLEIVDSLTVQNILARVFMFQTADKDHVIFRDGASSDVYLFDRDGNLIDKWDKTGDVPGAFSMSAGNFARDKAGNLVILDIMNGLKVLKKNGDIVKNFGIYQNQYSLGGAFSLFKTYEVIQKDGKEYLLYSLDVIEEPRGDYSSEFLQTRKNLLLTNLETEETQTFLPFPEGSQFLNGNVYYFSDFRPVFSYDEKSQVLYLAFQNEPILYTYDWSGTEPVLKERTALNLDGFLTGIGYEKGAVDFAKIADYKINPYPSQILNIEKHEKDLLITFKPTPADKSDIALVAAGEASKELKAKLSEEVKKRTVVLTQAGDIIPLILPEMNSYDFAVIGEDIWWMKKHTGEEEQEDFTVYRGRLLK</sequence>
<protein>
    <recommendedName>
        <fullName evidence="5">6-bladed beta-propeller protein</fullName>
    </recommendedName>
</protein>
<dbReference type="PROSITE" id="PS51257">
    <property type="entry name" value="PROKAR_LIPOPROTEIN"/>
    <property type="match status" value="1"/>
</dbReference>
<gene>
    <name evidence="2" type="ORF">ESW18_08045</name>
    <name evidence="1" type="ORF">LV84_00435</name>
</gene>
<dbReference type="Proteomes" id="UP000321927">
    <property type="component" value="Unassembled WGS sequence"/>
</dbReference>